<accession>A0AAU9X5H0</accession>
<dbReference type="InterPro" id="IPR049883">
    <property type="entry name" value="NOTCH1_EGF-like"/>
</dbReference>
<dbReference type="Proteomes" id="UP001159428">
    <property type="component" value="Unassembled WGS sequence"/>
</dbReference>
<evidence type="ECO:0000256" key="5">
    <source>
        <dbReference type="PROSITE-ProRule" id="PRU00076"/>
    </source>
</evidence>
<name>A0AAU9X5H0_9CNID</name>
<evidence type="ECO:0000256" key="2">
    <source>
        <dbReference type="ARBA" id="ARBA00022729"/>
    </source>
</evidence>
<evidence type="ECO:0000259" key="9">
    <source>
        <dbReference type="PROSITE" id="PS50948"/>
    </source>
</evidence>
<dbReference type="FunFam" id="2.60.120.260:FF:000016">
    <property type="entry name" value="Contactin-associated protein-like 4 isoform 1"/>
    <property type="match status" value="2"/>
</dbReference>
<feature type="domain" description="F5/8 type C" evidence="7">
    <location>
        <begin position="622"/>
        <end position="775"/>
    </location>
</feature>
<feature type="disulfide bond" evidence="5">
    <location>
        <begin position="96"/>
        <end position="113"/>
    </location>
</feature>
<dbReference type="SMART" id="SM00181">
    <property type="entry name" value="EGF"/>
    <property type="match status" value="4"/>
</dbReference>
<dbReference type="GO" id="GO:0005509">
    <property type="term" value="F:calcium ion binding"/>
    <property type="evidence" value="ECO:0007669"/>
    <property type="project" value="InterPro"/>
</dbReference>
<feature type="domain" description="Apple" evidence="9">
    <location>
        <begin position="5"/>
        <end position="82"/>
    </location>
</feature>
<evidence type="ECO:0000256" key="1">
    <source>
        <dbReference type="ARBA" id="ARBA00022536"/>
    </source>
</evidence>
<gene>
    <name evidence="10" type="ORF">PMEA_00017980</name>
</gene>
<dbReference type="Gene3D" id="2.10.25.10">
    <property type="entry name" value="Laminin"/>
    <property type="match status" value="4"/>
</dbReference>
<proteinExistence type="predicted"/>
<feature type="compositionally biased region" description="Gly residues" evidence="6">
    <location>
        <begin position="1244"/>
        <end position="1253"/>
    </location>
</feature>
<dbReference type="FunFam" id="2.10.25.10:FF:000038">
    <property type="entry name" value="Fibrillin 2"/>
    <property type="match status" value="3"/>
</dbReference>
<dbReference type="Pfam" id="PF00008">
    <property type="entry name" value="EGF"/>
    <property type="match status" value="1"/>
</dbReference>
<dbReference type="InterPro" id="IPR009030">
    <property type="entry name" value="Growth_fac_rcpt_cys_sf"/>
</dbReference>
<dbReference type="InterPro" id="IPR000152">
    <property type="entry name" value="EGF-type_Asp/Asn_hydroxyl_site"/>
</dbReference>
<evidence type="ECO:0000313" key="10">
    <source>
        <dbReference type="EMBL" id="CAH3137213.1"/>
    </source>
</evidence>
<comment type="caution">
    <text evidence="10">The sequence shown here is derived from an EMBL/GenBank/DDBJ whole genome shotgun (WGS) entry which is preliminary data.</text>
</comment>
<dbReference type="SMART" id="SM00179">
    <property type="entry name" value="EGF_CA"/>
    <property type="match status" value="3"/>
</dbReference>
<dbReference type="Pfam" id="PF12947">
    <property type="entry name" value="EGF_3"/>
    <property type="match status" value="2"/>
</dbReference>
<evidence type="ECO:0000256" key="3">
    <source>
        <dbReference type="ARBA" id="ARBA00022737"/>
    </source>
</evidence>
<dbReference type="Gene3D" id="2.60.120.260">
    <property type="entry name" value="Galactose-binding domain-like"/>
    <property type="match status" value="4"/>
</dbReference>
<keyword evidence="11" id="KW-1185">Reference proteome</keyword>
<feature type="domain" description="EGF-like" evidence="8">
    <location>
        <begin position="129"/>
        <end position="169"/>
    </location>
</feature>
<organism evidence="10 11">
    <name type="scientific">Pocillopora meandrina</name>
    <dbReference type="NCBI Taxonomy" id="46732"/>
    <lineage>
        <taxon>Eukaryota</taxon>
        <taxon>Metazoa</taxon>
        <taxon>Cnidaria</taxon>
        <taxon>Anthozoa</taxon>
        <taxon>Hexacorallia</taxon>
        <taxon>Scleractinia</taxon>
        <taxon>Astrocoeniina</taxon>
        <taxon>Pocilloporidae</taxon>
        <taxon>Pocillopora</taxon>
    </lineage>
</organism>
<dbReference type="PROSITE" id="PS50026">
    <property type="entry name" value="EGF_3"/>
    <property type="match status" value="4"/>
</dbReference>
<feature type="domain" description="EGF-like" evidence="8">
    <location>
        <begin position="170"/>
        <end position="210"/>
    </location>
</feature>
<dbReference type="InterPro" id="IPR000421">
    <property type="entry name" value="FA58C"/>
</dbReference>
<keyword evidence="3" id="KW-0677">Repeat</keyword>
<dbReference type="FunFam" id="2.60.120.260:FF:000002">
    <property type="entry name" value="Coagulation factor VIII"/>
    <property type="match status" value="2"/>
</dbReference>
<dbReference type="Pfam" id="PF00754">
    <property type="entry name" value="F5_F8_type_C"/>
    <property type="match status" value="4"/>
</dbReference>
<dbReference type="PROSITE" id="PS01187">
    <property type="entry name" value="EGF_CA"/>
    <property type="match status" value="2"/>
</dbReference>
<dbReference type="PROSITE" id="PS50022">
    <property type="entry name" value="FA58C_3"/>
    <property type="match status" value="4"/>
</dbReference>
<dbReference type="CDD" id="cd00057">
    <property type="entry name" value="FA58C"/>
    <property type="match status" value="4"/>
</dbReference>
<dbReference type="PROSITE" id="PS00010">
    <property type="entry name" value="ASX_HYDROXYL"/>
    <property type="match status" value="2"/>
</dbReference>
<feature type="domain" description="F5/8 type C" evidence="7">
    <location>
        <begin position="781"/>
        <end position="927"/>
    </location>
</feature>
<sequence length="1364" mass="150281">SLGNCRNLKFTSFPKLGFRLENHTVRTIDVVNGDLCMFQCYLEPDCVSYNFCEIKQSSGKHKCDLNNATIEHDQDLVENESCVYRGAENACKQNPCKNNATCQAGFTDRDYQCLCVNGSGFKGHDCDEDIDECFSGKHSCEGNTTCNNTFGSYSCKCKKGYQGNNKNCTDIDECLNGTHGCDVNAECNNTLGSYKCTCKDGFQGNGTKCTDTNECTMGNHDCDVNAECNNTLGSYNCTFEDGYEGNGTKCTVFSDPCPGTFKYLEVKYKCVNLASNRYESIGCFKDNTTSPAIETLEGKDDILDGNYTTRNDSIDKCFRAAERQRFHIFAVQDGGRCQASASAITTFHKYNQSQQCPPGGKGGKQINHVYYIKGHKSVGCYKLDGTNRLTHELTGSDPILNGIYPAQPGSFISMCAVAVIRAGYRLFAVENNDTCSADATTPQKIKKLRESKKCGLGDANAFQVYNIRDLRCLGTLGMESGAITNGQISFSSQKENNAKIVRLHHTGTTWIADENDIYQWLQLDLRAQNTEVTRVATQGSHKHNKWVKKYKLQYSNYGVRFQNYTEQGQTISKEFDGNKDKNSVVYHDLNPPITARYIRFLPVKWISEISMRVELYGCVKECGRFLGMQSGEISDGQISASSERDSNHSASQSRLHVINPDREGSWAAENDDTDQWLQVDLVILHTIVTRVATQGSNGPKREWVTEYILQYGNDTEVFYNYTVPEQNTMKVFAGNIDQNTVVYHDLNPPITARYIRFKPVEWQDWISMRVELYGCVPDLRCQRTLGMESGAIIDEQISLSSQEENEAKIVRLHHTGRTWIADRNDYNPWLQLDLRAQNTEVTRVATQGSHQHNKWVKKYKLQYSNYGVRFQNYKEQGQTISKEFDGNTDKTNVVYHDLNPPITARYIRFLSLEWNNETSMRVELYGCVKECGRFLGMQSGEISDGQLSASSERDSKHSATQSRLHVVNPDRAGSWAAAKNDTDQWLQVDLIILHTQVTRVATQGNNGNQVEWVTKYNLQYGNSTERFYNYTVPGQKTTKVFAGNMDQNTVVYHDLNPPITARYIRFKPVEWQDWMSMRVELYGCVQGFTAVFTNLGETGLKGPDSIGCHYKDQDHDGQVTVSSGIQLWTVPRTGEYRIEAIGASGGYSEDSFIENGGRGARMIGNFNLTKDEIIHVLVGQKGGKGSVNSKTAGGGGGTFVVRENNISLIIAGGGGGIKKISEQHPGCDASINKTGNAGNNWPLGTGGSNGHGGKTSDQSEGGGGGGGFYSNGQSALSGAGRGGKGYLQGGEGGKNKGGFGGGGGLRAGNRGAGGGGGYSGGNGGVNEQFSCGGGGGSFNSGTNQQNECCFNRYGHGRVIITFLQ</sequence>
<dbReference type="InterPro" id="IPR000742">
    <property type="entry name" value="EGF"/>
</dbReference>
<comment type="caution">
    <text evidence="5">Lacks conserved residue(s) required for the propagation of feature annotation.</text>
</comment>
<evidence type="ECO:0000259" key="8">
    <source>
        <dbReference type="PROSITE" id="PS50026"/>
    </source>
</evidence>
<evidence type="ECO:0000259" key="7">
    <source>
        <dbReference type="PROSITE" id="PS50022"/>
    </source>
</evidence>
<protein>
    <submittedName>
        <fullName evidence="10">Uncharacterized protein</fullName>
    </submittedName>
</protein>
<feature type="domain" description="F5/8 type C" evidence="7">
    <location>
        <begin position="472"/>
        <end position="618"/>
    </location>
</feature>
<dbReference type="Pfam" id="PF07645">
    <property type="entry name" value="EGF_CA"/>
    <property type="match status" value="1"/>
</dbReference>
<feature type="domain" description="EGF-like" evidence="8">
    <location>
        <begin position="87"/>
        <end position="127"/>
    </location>
</feature>
<dbReference type="PROSITE" id="PS50948">
    <property type="entry name" value="PAN"/>
    <property type="match status" value="1"/>
</dbReference>
<dbReference type="SUPFAM" id="SSF57184">
    <property type="entry name" value="Growth factor receptor domain"/>
    <property type="match status" value="1"/>
</dbReference>
<dbReference type="SUPFAM" id="SSF57196">
    <property type="entry name" value="EGF/Laminin"/>
    <property type="match status" value="1"/>
</dbReference>
<feature type="non-terminal residue" evidence="10">
    <location>
        <position position="1"/>
    </location>
</feature>
<dbReference type="SUPFAM" id="SSF49785">
    <property type="entry name" value="Galactose-binding domain-like"/>
    <property type="match status" value="4"/>
</dbReference>
<dbReference type="InterPro" id="IPR024731">
    <property type="entry name" value="NELL2-like_EGF"/>
</dbReference>
<dbReference type="InterPro" id="IPR003609">
    <property type="entry name" value="Pan_app"/>
</dbReference>
<evidence type="ECO:0000256" key="4">
    <source>
        <dbReference type="ARBA" id="ARBA00023157"/>
    </source>
</evidence>
<feature type="region of interest" description="Disordered" evidence="6">
    <location>
        <begin position="1231"/>
        <end position="1274"/>
    </location>
</feature>
<dbReference type="InterPro" id="IPR001881">
    <property type="entry name" value="EGF-like_Ca-bd_dom"/>
</dbReference>
<dbReference type="EMBL" id="CALNXJ010000031">
    <property type="protein sequence ID" value="CAH3137213.1"/>
    <property type="molecule type" value="Genomic_DNA"/>
</dbReference>
<evidence type="ECO:0000313" key="11">
    <source>
        <dbReference type="Proteomes" id="UP001159428"/>
    </source>
</evidence>
<feature type="compositionally biased region" description="Gly residues" evidence="6">
    <location>
        <begin position="1260"/>
        <end position="1269"/>
    </location>
</feature>
<dbReference type="PANTHER" id="PTHR24543:SF291">
    <property type="entry name" value="SMOKE ALARM, ISOFORM D"/>
    <property type="match status" value="1"/>
</dbReference>
<dbReference type="PROSITE" id="PS01186">
    <property type="entry name" value="EGF_2"/>
    <property type="match status" value="2"/>
</dbReference>
<dbReference type="InterPro" id="IPR018097">
    <property type="entry name" value="EGF_Ca-bd_CS"/>
</dbReference>
<dbReference type="PANTHER" id="PTHR24543">
    <property type="entry name" value="MULTICOPPER OXIDASE-RELATED"/>
    <property type="match status" value="1"/>
</dbReference>
<keyword evidence="2" id="KW-0732">Signal</keyword>
<feature type="domain" description="EGF-like" evidence="8">
    <location>
        <begin position="211"/>
        <end position="251"/>
    </location>
</feature>
<dbReference type="CDD" id="cd00054">
    <property type="entry name" value="EGF_CA"/>
    <property type="match status" value="2"/>
</dbReference>
<dbReference type="SMART" id="SM00231">
    <property type="entry name" value="FA58C"/>
    <property type="match status" value="4"/>
</dbReference>
<reference evidence="10 11" key="1">
    <citation type="submission" date="2022-05" db="EMBL/GenBank/DDBJ databases">
        <authorList>
            <consortium name="Genoscope - CEA"/>
            <person name="William W."/>
        </authorList>
    </citation>
    <scope>NUCLEOTIDE SEQUENCE [LARGE SCALE GENOMIC DNA]</scope>
</reference>
<feature type="domain" description="F5/8 type C" evidence="7">
    <location>
        <begin position="931"/>
        <end position="1084"/>
    </location>
</feature>
<dbReference type="InterPro" id="IPR008979">
    <property type="entry name" value="Galactose-bd-like_sf"/>
</dbReference>
<keyword evidence="4 5" id="KW-1015">Disulfide bond</keyword>
<dbReference type="PROSITE" id="PS01286">
    <property type="entry name" value="FA58C_2"/>
    <property type="match status" value="3"/>
</dbReference>
<evidence type="ECO:0000256" key="6">
    <source>
        <dbReference type="SAM" id="MobiDB-lite"/>
    </source>
</evidence>
<keyword evidence="1 5" id="KW-0245">EGF-like domain</keyword>